<reference evidence="1" key="1">
    <citation type="submission" date="2011-02" db="EMBL/GenBank/DDBJ databases">
        <title>The genome of the leaf-cutting ant Acromyrmex echinatior suggests key adaptations to social evolution and fungus farming.</title>
        <authorList>
            <person name="Nygaard S."/>
            <person name="Zhang G."/>
        </authorList>
    </citation>
    <scope>NUCLEOTIDE SEQUENCE</scope>
</reference>
<organism evidence="2">
    <name type="scientific">Acromyrmex echinatior</name>
    <name type="common">Panamanian leafcutter ant</name>
    <name type="synonym">Acromyrmex octospinosus echinatior</name>
    <dbReference type="NCBI Taxonomy" id="103372"/>
    <lineage>
        <taxon>Eukaryota</taxon>
        <taxon>Metazoa</taxon>
        <taxon>Ecdysozoa</taxon>
        <taxon>Arthropoda</taxon>
        <taxon>Hexapoda</taxon>
        <taxon>Insecta</taxon>
        <taxon>Pterygota</taxon>
        <taxon>Neoptera</taxon>
        <taxon>Endopterygota</taxon>
        <taxon>Hymenoptera</taxon>
        <taxon>Apocrita</taxon>
        <taxon>Aculeata</taxon>
        <taxon>Formicoidea</taxon>
        <taxon>Formicidae</taxon>
        <taxon>Myrmicinae</taxon>
        <taxon>Acromyrmex</taxon>
    </lineage>
</organism>
<keyword evidence="2" id="KW-1185">Reference proteome</keyword>
<dbReference type="AlphaFoldDB" id="F4WX74"/>
<gene>
    <name evidence="1" type="ORF">G5I_10443</name>
</gene>
<accession>F4WX74</accession>
<dbReference type="EMBL" id="GL888417">
    <property type="protein sequence ID" value="EGI61198.1"/>
    <property type="molecule type" value="Genomic_DNA"/>
</dbReference>
<sequence length="85" mass="9408">MAGSETSRVEISERPSAIVRIAYHSAMLRKVIPADGEFSAIRRSTTDCTTDCQYYDVNQSTMLVSLTVSCHNFRIDVTEIVCGMA</sequence>
<proteinExistence type="predicted"/>
<evidence type="ECO:0000313" key="1">
    <source>
        <dbReference type="EMBL" id="EGI61198.1"/>
    </source>
</evidence>
<name>F4WX74_ACREC</name>
<protein>
    <submittedName>
        <fullName evidence="1">Uncharacterized protein</fullName>
    </submittedName>
</protein>
<dbReference type="Proteomes" id="UP000007755">
    <property type="component" value="Unassembled WGS sequence"/>
</dbReference>
<evidence type="ECO:0000313" key="2">
    <source>
        <dbReference type="Proteomes" id="UP000007755"/>
    </source>
</evidence>
<dbReference type="InParanoid" id="F4WX74"/>